<organism evidence="2 3">
    <name type="scientific">Paenibacillus sepulcri</name>
    <dbReference type="NCBI Taxonomy" id="359917"/>
    <lineage>
        <taxon>Bacteria</taxon>
        <taxon>Bacillati</taxon>
        <taxon>Bacillota</taxon>
        <taxon>Bacilli</taxon>
        <taxon>Bacillales</taxon>
        <taxon>Paenibacillaceae</taxon>
        <taxon>Paenibacillus</taxon>
    </lineage>
</organism>
<evidence type="ECO:0000313" key="3">
    <source>
        <dbReference type="Proteomes" id="UP001519887"/>
    </source>
</evidence>
<dbReference type="Gene3D" id="3.40.980.20">
    <property type="entry name" value="Four-carbon acid sugar kinase, nucleotide binding domain"/>
    <property type="match status" value="1"/>
</dbReference>
<dbReference type="Pfam" id="PF17042">
    <property type="entry name" value="NBD_C"/>
    <property type="match status" value="1"/>
</dbReference>
<dbReference type="InterPro" id="IPR042213">
    <property type="entry name" value="NBD_C_sf"/>
</dbReference>
<reference evidence="2 3" key="1">
    <citation type="submission" date="2021-07" db="EMBL/GenBank/DDBJ databases">
        <title>Paenibacillus radiodurans sp. nov., isolated from the southeastern edge of Tengger Desert.</title>
        <authorList>
            <person name="Zhang G."/>
        </authorList>
    </citation>
    <scope>NUCLEOTIDE SEQUENCE [LARGE SCALE GENOMIC DNA]</scope>
    <source>
        <strain evidence="2 3">CCM 7311</strain>
    </source>
</reference>
<comment type="caution">
    <text evidence="2">The sequence shown here is derived from an EMBL/GenBank/DDBJ whole genome shotgun (WGS) entry which is preliminary data.</text>
</comment>
<dbReference type="Proteomes" id="UP001519887">
    <property type="component" value="Unassembled WGS sequence"/>
</dbReference>
<protein>
    <recommendedName>
        <fullName evidence="1">Four-carbon acid sugar kinase nucleotide binding domain-containing protein</fullName>
    </recommendedName>
</protein>
<dbReference type="SUPFAM" id="SSF142764">
    <property type="entry name" value="YgbK-like"/>
    <property type="match status" value="1"/>
</dbReference>
<name>A0ABS7CAC2_9BACL</name>
<keyword evidence="3" id="KW-1185">Reference proteome</keyword>
<dbReference type="EMBL" id="JAHZIK010000987">
    <property type="protein sequence ID" value="MBW7457859.1"/>
    <property type="molecule type" value="Genomic_DNA"/>
</dbReference>
<feature type="domain" description="Four-carbon acid sugar kinase nucleotide binding" evidence="1">
    <location>
        <begin position="4"/>
        <end position="100"/>
    </location>
</feature>
<evidence type="ECO:0000259" key="1">
    <source>
        <dbReference type="Pfam" id="PF17042"/>
    </source>
</evidence>
<proteinExistence type="predicted"/>
<evidence type="ECO:0000313" key="2">
    <source>
        <dbReference type="EMBL" id="MBW7457859.1"/>
    </source>
</evidence>
<feature type="non-terminal residue" evidence="2">
    <location>
        <position position="1"/>
    </location>
</feature>
<dbReference type="InterPro" id="IPR031475">
    <property type="entry name" value="NBD_C"/>
</dbReference>
<accession>A0ABS7CAC2</accession>
<sequence length="114" mass="12299">KVAHAKRLAADFGMSNTQVSRLVSGTIAEIADRVLRGTGQNRILAAGGDTSAAICSRLGISGMRIYREIEPGLPSSLSLSRKRPLMLVLKSGSFGGPDFFEKAIEHMKSRQDRL</sequence>
<gene>
    <name evidence="2" type="ORF">K0U00_27850</name>
</gene>